<dbReference type="Proteomes" id="UP000249739">
    <property type="component" value="Unassembled WGS sequence"/>
</dbReference>
<name>A0A2W5HMN9_9BACT</name>
<dbReference type="InterPro" id="IPR029033">
    <property type="entry name" value="His_PPase_superfam"/>
</dbReference>
<dbReference type="Pfam" id="PF00300">
    <property type="entry name" value="His_Phos_1"/>
    <property type="match status" value="1"/>
</dbReference>
<accession>A0A2W5HMN9</accession>
<sequence>MSKIDFHFIRHVPVITPGAYWYGEEIEIDLDSEAVKNRFNYLSGFLPHAQKTCLVISSPYPRARETASGVLKSSDDFKVMSGFAEQQYGDMKDRLHKDIKHEDHVIAYTGDTWNNAPRNGESLSMFQERVALSIVGTVEQLGDHITDVIVFCHGGVQMAALANAKGVTMPEIRQLKKQDSGLEFSYMSVLKLSYDRLTKTWSEDFSIDQGLGKVITPSDPSKGPSF</sequence>
<reference evidence="1 2" key="1">
    <citation type="submission" date="2017-08" db="EMBL/GenBank/DDBJ databases">
        <title>Infants hospitalized years apart are colonized by the same room-sourced microbial strains.</title>
        <authorList>
            <person name="Brooks B."/>
            <person name="Olm M.R."/>
            <person name="Firek B.A."/>
            <person name="Baker R."/>
            <person name="Thomas B.C."/>
            <person name="Morowitz M.J."/>
            <person name="Banfield J.F."/>
        </authorList>
    </citation>
    <scope>NUCLEOTIDE SEQUENCE [LARGE SCALE GENOMIC DNA]</scope>
    <source>
        <strain evidence="1">S2_006_000_R2_64</strain>
    </source>
</reference>
<protein>
    <recommendedName>
        <fullName evidence="3">Histidine phosphatase family protein</fullName>
    </recommendedName>
</protein>
<dbReference type="AlphaFoldDB" id="A0A2W5HMN9"/>
<evidence type="ECO:0000313" key="1">
    <source>
        <dbReference type="EMBL" id="PZP56912.1"/>
    </source>
</evidence>
<evidence type="ECO:0000313" key="2">
    <source>
        <dbReference type="Proteomes" id="UP000249739"/>
    </source>
</evidence>
<dbReference type="SUPFAM" id="SSF53254">
    <property type="entry name" value="Phosphoglycerate mutase-like"/>
    <property type="match status" value="1"/>
</dbReference>
<dbReference type="EMBL" id="QFOT01000012">
    <property type="protein sequence ID" value="PZP56912.1"/>
    <property type="molecule type" value="Genomic_DNA"/>
</dbReference>
<evidence type="ECO:0008006" key="3">
    <source>
        <dbReference type="Google" id="ProtNLM"/>
    </source>
</evidence>
<proteinExistence type="predicted"/>
<dbReference type="InterPro" id="IPR013078">
    <property type="entry name" value="His_Pase_superF_clade-1"/>
</dbReference>
<comment type="caution">
    <text evidence="1">The sequence shown here is derived from an EMBL/GenBank/DDBJ whole genome shotgun (WGS) entry which is preliminary data.</text>
</comment>
<dbReference type="Gene3D" id="3.40.50.1240">
    <property type="entry name" value="Phosphoglycerate mutase-like"/>
    <property type="match status" value="1"/>
</dbReference>
<organism evidence="1 2">
    <name type="scientific">Micavibrio aeruginosavorus</name>
    <dbReference type="NCBI Taxonomy" id="349221"/>
    <lineage>
        <taxon>Bacteria</taxon>
        <taxon>Pseudomonadati</taxon>
        <taxon>Bdellovibrionota</taxon>
        <taxon>Bdellovibrionia</taxon>
        <taxon>Bdellovibrionales</taxon>
        <taxon>Pseudobdellovibrionaceae</taxon>
        <taxon>Micavibrio</taxon>
    </lineage>
</organism>
<gene>
    <name evidence="1" type="ORF">DI586_02180</name>
</gene>